<gene>
    <name evidence="1" type="ORF">ACFLIM_19550</name>
</gene>
<evidence type="ECO:0008006" key="3">
    <source>
        <dbReference type="Google" id="ProtNLM"/>
    </source>
</evidence>
<sequence>MRYYGRFYRSKLYRLLTRINAYLMRWVRSKYKRLRARKKAHQAWLRVTKQYPRLFAHWRWIVTMPAVW</sequence>
<evidence type="ECO:0000313" key="1">
    <source>
        <dbReference type="EMBL" id="MFG1705390.1"/>
    </source>
</evidence>
<evidence type="ECO:0000313" key="2">
    <source>
        <dbReference type="Proteomes" id="UP001603978"/>
    </source>
</evidence>
<comment type="caution">
    <text evidence="1">The sequence shown here is derived from an EMBL/GenBank/DDBJ whole genome shotgun (WGS) entry which is preliminary data.</text>
</comment>
<dbReference type="RefSeq" id="WP_393167364.1">
    <property type="nucleotide sequence ID" value="NZ_JBICRM010000011.1"/>
</dbReference>
<name>A0ABW7AGC9_9ACTN</name>
<protein>
    <recommendedName>
        <fullName evidence="3">RNA-directed DNA polymerase</fullName>
    </recommendedName>
</protein>
<dbReference type="EMBL" id="JBICRM010000011">
    <property type="protein sequence ID" value="MFG1705390.1"/>
    <property type="molecule type" value="Genomic_DNA"/>
</dbReference>
<keyword evidence="2" id="KW-1185">Reference proteome</keyword>
<reference evidence="1 2" key="1">
    <citation type="submission" date="2024-10" db="EMBL/GenBank/DDBJ databases">
        <authorList>
            <person name="Topkara A.R."/>
            <person name="Saygin H."/>
        </authorList>
    </citation>
    <scope>NUCLEOTIDE SEQUENCE [LARGE SCALE GENOMIC DNA]</scope>
    <source>
        <strain evidence="1 2">M3C6</strain>
    </source>
</reference>
<dbReference type="Proteomes" id="UP001603978">
    <property type="component" value="Unassembled WGS sequence"/>
</dbReference>
<accession>A0ABW7AGC9</accession>
<organism evidence="1 2">
    <name type="scientific">Nonomuraea marmarensis</name>
    <dbReference type="NCBI Taxonomy" id="3351344"/>
    <lineage>
        <taxon>Bacteria</taxon>
        <taxon>Bacillati</taxon>
        <taxon>Actinomycetota</taxon>
        <taxon>Actinomycetes</taxon>
        <taxon>Streptosporangiales</taxon>
        <taxon>Streptosporangiaceae</taxon>
        <taxon>Nonomuraea</taxon>
    </lineage>
</organism>
<proteinExistence type="predicted"/>